<accession>A0A0L0G1W5</accession>
<gene>
    <name evidence="2" type="ORF">SARC_04892</name>
</gene>
<dbReference type="AlphaFoldDB" id="A0A0L0G1W5"/>
<evidence type="ECO:0000313" key="3">
    <source>
        <dbReference type="Proteomes" id="UP000054560"/>
    </source>
</evidence>
<feature type="region of interest" description="Disordered" evidence="1">
    <location>
        <begin position="246"/>
        <end position="296"/>
    </location>
</feature>
<dbReference type="GeneID" id="25905396"/>
<name>A0A0L0G1W5_9EUKA</name>
<sequence length="640" mass="69555">MAAFFEGEQIPSVSRRRHSALPETIAEGYARACSMQAEANSVYEFKDLFENFDSSRAQNTQNTCINEADRTSSMNCNVVSGNGMEIPFSGLLNIGACGGDLGRDDSVFNNQMGSQRSGFGDFGTDRRLAMAASNENLSSVATRGARRGTVSGCIGFDFNRREGFNAKVNPNINETLFQKQNDGLGYNRQAQLFENHHDANGYPLRTSLSIRSSGAQFSGLHQFSGLNMNNNFGIENSSNDTISSTFTNHNKRNNNQQINSIGNNNNINKNGSSQGSSVNGDYMNSRTNSHHSMNNLSPNSNWMNGSNIVNCNNTQSNHSAKVDPEMKSTGVGLDRFSPPLIDSKSLEAGLGVTDEQMEMYVSEARKIKEQQQQQQQLDKIAAARTMSRESQQHSNQGDFDCYNSGGLLNGMDKQIPAKQEVVGGPSAAYLNRRRHSAAPVLLSGNLVNVPSRSNGLDLYSVNESSGLNTLQQQLLFNSQHHERAQNFDNYQGDGVQGTSNRLSWNGVNMGGSGQQGNNFNTNRNENLSVVDTLAWLEASEGLDSASSAAADISRLHLSYDNMNGAFGGSLSYYSDGMSNANVRSASPAGDFMGHTSGNYMPTQRHGDEGMSPTDSLPSGMSASRRMSLPYIKYAIDVLHI</sequence>
<organism evidence="2 3">
    <name type="scientific">Sphaeroforma arctica JP610</name>
    <dbReference type="NCBI Taxonomy" id="667725"/>
    <lineage>
        <taxon>Eukaryota</taxon>
        <taxon>Ichthyosporea</taxon>
        <taxon>Ichthyophonida</taxon>
        <taxon>Sphaeroforma</taxon>
    </lineage>
</organism>
<protein>
    <submittedName>
        <fullName evidence="2">Uncharacterized protein</fullName>
    </submittedName>
</protein>
<evidence type="ECO:0000313" key="2">
    <source>
        <dbReference type="EMBL" id="KNC82826.1"/>
    </source>
</evidence>
<proteinExistence type="predicted"/>
<dbReference type="EMBL" id="KQ241888">
    <property type="protein sequence ID" value="KNC82826.1"/>
    <property type="molecule type" value="Genomic_DNA"/>
</dbReference>
<feature type="compositionally biased region" description="Polar residues" evidence="1">
    <location>
        <begin position="278"/>
        <end position="296"/>
    </location>
</feature>
<dbReference type="RefSeq" id="XP_014156728.1">
    <property type="nucleotide sequence ID" value="XM_014301253.1"/>
</dbReference>
<evidence type="ECO:0000256" key="1">
    <source>
        <dbReference type="SAM" id="MobiDB-lite"/>
    </source>
</evidence>
<dbReference type="Proteomes" id="UP000054560">
    <property type="component" value="Unassembled WGS sequence"/>
</dbReference>
<feature type="compositionally biased region" description="Low complexity" evidence="1">
    <location>
        <begin position="253"/>
        <end position="277"/>
    </location>
</feature>
<keyword evidence="3" id="KW-1185">Reference proteome</keyword>
<reference evidence="2 3" key="1">
    <citation type="submission" date="2011-02" db="EMBL/GenBank/DDBJ databases">
        <title>The Genome Sequence of Sphaeroforma arctica JP610.</title>
        <authorList>
            <consortium name="The Broad Institute Genome Sequencing Platform"/>
            <person name="Russ C."/>
            <person name="Cuomo C."/>
            <person name="Young S.K."/>
            <person name="Zeng Q."/>
            <person name="Gargeya S."/>
            <person name="Alvarado L."/>
            <person name="Berlin A."/>
            <person name="Chapman S.B."/>
            <person name="Chen Z."/>
            <person name="Freedman E."/>
            <person name="Gellesch M."/>
            <person name="Goldberg J."/>
            <person name="Griggs A."/>
            <person name="Gujja S."/>
            <person name="Heilman E."/>
            <person name="Heiman D."/>
            <person name="Howarth C."/>
            <person name="Mehta T."/>
            <person name="Neiman D."/>
            <person name="Pearson M."/>
            <person name="Roberts A."/>
            <person name="Saif S."/>
            <person name="Shea T."/>
            <person name="Shenoy N."/>
            <person name="Sisk P."/>
            <person name="Stolte C."/>
            <person name="Sykes S."/>
            <person name="White J."/>
            <person name="Yandava C."/>
            <person name="Burger G."/>
            <person name="Gray M.W."/>
            <person name="Holland P.W.H."/>
            <person name="King N."/>
            <person name="Lang F.B.F."/>
            <person name="Roger A.J."/>
            <person name="Ruiz-Trillo I."/>
            <person name="Haas B."/>
            <person name="Nusbaum C."/>
            <person name="Birren B."/>
        </authorList>
    </citation>
    <scope>NUCLEOTIDE SEQUENCE [LARGE SCALE GENOMIC DNA]</scope>
    <source>
        <strain evidence="2 3">JP610</strain>
    </source>
</reference>